<proteinExistence type="predicted"/>
<dbReference type="RefSeq" id="WP_130024064.1">
    <property type="nucleotide sequence ID" value="NZ_SEWF01000073.1"/>
</dbReference>
<sequence length="122" mass="13986">MTLLPNESLGFPCDFTESLRLNSKNQINTDDIVYLQSDWNYTNVHTIDNRIILSSFTLKILEKRIFDKAFIRINRGSLVNIKHIATIKDNGRGGEATMQNGSILPISRRKLNMVKKVFETTN</sequence>
<dbReference type="InterPro" id="IPR046947">
    <property type="entry name" value="LytR-like"/>
</dbReference>
<dbReference type="GO" id="GO:0000156">
    <property type="term" value="F:phosphorelay response regulator activity"/>
    <property type="evidence" value="ECO:0007669"/>
    <property type="project" value="InterPro"/>
</dbReference>
<comment type="caution">
    <text evidence="2">The sequence shown here is derived from an EMBL/GenBank/DDBJ whole genome shotgun (WGS) entry which is preliminary data.</text>
</comment>
<dbReference type="PROSITE" id="PS50930">
    <property type="entry name" value="HTH_LYTTR"/>
    <property type="match status" value="1"/>
</dbReference>
<gene>
    <name evidence="2" type="ORF">EWM59_25490</name>
</gene>
<evidence type="ECO:0000259" key="1">
    <source>
        <dbReference type="PROSITE" id="PS50930"/>
    </source>
</evidence>
<evidence type="ECO:0000313" key="2">
    <source>
        <dbReference type="EMBL" id="RYU92760.1"/>
    </source>
</evidence>
<dbReference type="PANTHER" id="PTHR37299">
    <property type="entry name" value="TRANSCRIPTIONAL REGULATOR-RELATED"/>
    <property type="match status" value="1"/>
</dbReference>
<organism evidence="2 3">
    <name type="scientific">Emticicia agri</name>
    <dbReference type="NCBI Taxonomy" id="2492393"/>
    <lineage>
        <taxon>Bacteria</taxon>
        <taxon>Pseudomonadati</taxon>
        <taxon>Bacteroidota</taxon>
        <taxon>Cytophagia</taxon>
        <taxon>Cytophagales</taxon>
        <taxon>Leadbetterellaceae</taxon>
        <taxon>Emticicia</taxon>
    </lineage>
</organism>
<protein>
    <submittedName>
        <fullName evidence="2">LytTR family transcriptional regulator</fullName>
    </submittedName>
</protein>
<dbReference type="Proteomes" id="UP000293162">
    <property type="component" value="Unassembled WGS sequence"/>
</dbReference>
<dbReference type="AlphaFoldDB" id="A0A4V1ZCI3"/>
<name>A0A4V1ZCI3_9BACT</name>
<dbReference type="GO" id="GO:0003677">
    <property type="term" value="F:DNA binding"/>
    <property type="evidence" value="ECO:0007669"/>
    <property type="project" value="InterPro"/>
</dbReference>
<feature type="domain" description="HTH LytTR-type" evidence="1">
    <location>
        <begin position="27"/>
        <end position="120"/>
    </location>
</feature>
<dbReference type="EMBL" id="SEWF01000073">
    <property type="protein sequence ID" value="RYU92760.1"/>
    <property type="molecule type" value="Genomic_DNA"/>
</dbReference>
<dbReference type="SMART" id="SM00850">
    <property type="entry name" value="LytTR"/>
    <property type="match status" value="1"/>
</dbReference>
<keyword evidence="3" id="KW-1185">Reference proteome</keyword>
<dbReference type="InterPro" id="IPR007492">
    <property type="entry name" value="LytTR_DNA-bd_dom"/>
</dbReference>
<reference evidence="2 3" key="1">
    <citation type="submission" date="2019-02" db="EMBL/GenBank/DDBJ databases">
        <title>Bacterial novel species Emticicia sp. 17J42-9 isolated from soil.</title>
        <authorList>
            <person name="Jung H.-Y."/>
        </authorList>
    </citation>
    <scope>NUCLEOTIDE SEQUENCE [LARGE SCALE GENOMIC DNA]</scope>
    <source>
        <strain evidence="2 3">17J42-9</strain>
    </source>
</reference>
<dbReference type="OrthoDB" id="800024at2"/>
<accession>A0A4V1ZCI3</accession>
<dbReference type="Gene3D" id="2.40.50.1020">
    <property type="entry name" value="LytTr DNA-binding domain"/>
    <property type="match status" value="1"/>
</dbReference>
<evidence type="ECO:0000313" key="3">
    <source>
        <dbReference type="Proteomes" id="UP000293162"/>
    </source>
</evidence>
<dbReference type="Pfam" id="PF04397">
    <property type="entry name" value="LytTR"/>
    <property type="match status" value="1"/>
</dbReference>
<dbReference type="PANTHER" id="PTHR37299:SF1">
    <property type="entry name" value="STAGE 0 SPORULATION PROTEIN A HOMOLOG"/>
    <property type="match status" value="1"/>
</dbReference>